<dbReference type="InterPro" id="IPR005828">
    <property type="entry name" value="MFS_sugar_transport-like"/>
</dbReference>
<dbReference type="Gene3D" id="1.20.1250.20">
    <property type="entry name" value="MFS general substrate transporter like domains"/>
    <property type="match status" value="2"/>
</dbReference>
<keyword evidence="4 7" id="KW-0812">Transmembrane</keyword>
<dbReference type="InterPro" id="IPR011990">
    <property type="entry name" value="TPR-like_helical_dom_sf"/>
</dbReference>
<protein>
    <submittedName>
        <fullName evidence="9">Quinate permease</fullName>
    </submittedName>
</protein>
<organism evidence="9 10">
    <name type="scientific">Trichoderma lentiforme</name>
    <dbReference type="NCBI Taxonomy" id="1567552"/>
    <lineage>
        <taxon>Eukaryota</taxon>
        <taxon>Fungi</taxon>
        <taxon>Dikarya</taxon>
        <taxon>Ascomycota</taxon>
        <taxon>Pezizomycotina</taxon>
        <taxon>Sordariomycetes</taxon>
        <taxon>Hypocreomycetidae</taxon>
        <taxon>Hypocreales</taxon>
        <taxon>Hypocreaceae</taxon>
        <taxon>Trichoderma</taxon>
    </lineage>
</organism>
<feature type="transmembrane region" description="Helical" evidence="7">
    <location>
        <begin position="12"/>
        <end position="36"/>
    </location>
</feature>
<name>A0A9P4XIX2_9HYPO</name>
<evidence type="ECO:0000256" key="4">
    <source>
        <dbReference type="ARBA" id="ARBA00022692"/>
    </source>
</evidence>
<dbReference type="Pfam" id="PF00083">
    <property type="entry name" value="Sugar_tr"/>
    <property type="match status" value="2"/>
</dbReference>
<dbReference type="FunFam" id="1.20.1250.20:FF:000090">
    <property type="entry name" value="MFS sugar transporter, putative"/>
    <property type="match status" value="1"/>
</dbReference>
<evidence type="ECO:0000256" key="6">
    <source>
        <dbReference type="ARBA" id="ARBA00023136"/>
    </source>
</evidence>
<dbReference type="GO" id="GO:0005351">
    <property type="term" value="F:carbohydrate:proton symporter activity"/>
    <property type="evidence" value="ECO:0007669"/>
    <property type="project" value="TreeGrafter"/>
</dbReference>
<feature type="domain" description="Major facilitator superfamily (MFS) profile" evidence="8">
    <location>
        <begin position="12"/>
        <end position="474"/>
    </location>
</feature>
<dbReference type="PROSITE" id="PS00217">
    <property type="entry name" value="SUGAR_TRANSPORT_2"/>
    <property type="match status" value="1"/>
</dbReference>
<evidence type="ECO:0000313" key="10">
    <source>
        <dbReference type="Proteomes" id="UP000801864"/>
    </source>
</evidence>
<dbReference type="GO" id="GO:0016020">
    <property type="term" value="C:membrane"/>
    <property type="evidence" value="ECO:0007669"/>
    <property type="project" value="UniProtKB-SubCell"/>
</dbReference>
<dbReference type="InterPro" id="IPR036259">
    <property type="entry name" value="MFS_trans_sf"/>
</dbReference>
<feature type="transmembrane region" description="Helical" evidence="7">
    <location>
        <begin position="56"/>
        <end position="76"/>
    </location>
</feature>
<evidence type="ECO:0000256" key="2">
    <source>
        <dbReference type="ARBA" id="ARBA00010992"/>
    </source>
</evidence>
<reference evidence="9 10" key="1">
    <citation type="submission" date="2018-06" db="EMBL/GenBank/DDBJ databases">
        <title>Genome analysis of cellulolytic fungus Trichoderma lentiforme CFAM-422.</title>
        <authorList>
            <person name="Steindorff A.S."/>
            <person name="Formighieri E.F."/>
            <person name="Midorikawa G.E.O."/>
            <person name="Tamietti M.S."/>
            <person name="Ramos E.Z."/>
            <person name="Silva A.S."/>
            <person name="Bon E.P.S."/>
            <person name="Mendes T.D."/>
            <person name="Damaso M.C.T."/>
            <person name="Favaro L.C.L."/>
        </authorList>
    </citation>
    <scope>NUCLEOTIDE SEQUENCE [LARGE SCALE GENOMIC DNA]</scope>
    <source>
        <strain evidence="9 10">CFAM-422</strain>
    </source>
</reference>
<dbReference type="Gene3D" id="1.20.58.320">
    <property type="entry name" value="TPR-like"/>
    <property type="match status" value="1"/>
</dbReference>
<feature type="transmembrane region" description="Helical" evidence="7">
    <location>
        <begin position="143"/>
        <end position="161"/>
    </location>
</feature>
<evidence type="ECO:0000259" key="8">
    <source>
        <dbReference type="PROSITE" id="PS50850"/>
    </source>
</evidence>
<feature type="transmembrane region" description="Helical" evidence="7">
    <location>
        <begin position="318"/>
        <end position="341"/>
    </location>
</feature>
<dbReference type="InterPro" id="IPR050360">
    <property type="entry name" value="MFS_Sugar_Transporters"/>
</dbReference>
<evidence type="ECO:0000256" key="3">
    <source>
        <dbReference type="ARBA" id="ARBA00022448"/>
    </source>
</evidence>
<dbReference type="PANTHER" id="PTHR48022">
    <property type="entry name" value="PLASTIDIC GLUCOSE TRANSPORTER 4"/>
    <property type="match status" value="1"/>
</dbReference>
<dbReference type="InterPro" id="IPR020846">
    <property type="entry name" value="MFS_dom"/>
</dbReference>
<dbReference type="SUPFAM" id="SSF103473">
    <property type="entry name" value="MFS general substrate transporter"/>
    <property type="match status" value="1"/>
</dbReference>
<comment type="caution">
    <text evidence="9">The sequence shown here is derived from an EMBL/GenBank/DDBJ whole genome shotgun (WGS) entry which is preliminary data.</text>
</comment>
<dbReference type="EMBL" id="QLNT01000004">
    <property type="protein sequence ID" value="KAF3074871.1"/>
    <property type="molecule type" value="Genomic_DNA"/>
</dbReference>
<gene>
    <name evidence="9" type="ORF">CFAM422_002566</name>
</gene>
<evidence type="ECO:0000313" key="9">
    <source>
        <dbReference type="EMBL" id="KAF3074871.1"/>
    </source>
</evidence>
<feature type="transmembrane region" description="Helical" evidence="7">
    <location>
        <begin position="379"/>
        <end position="401"/>
    </location>
</feature>
<proteinExistence type="inferred from homology"/>
<dbReference type="Gene3D" id="1.25.40.10">
    <property type="entry name" value="Tetratricopeptide repeat domain"/>
    <property type="match status" value="1"/>
</dbReference>
<accession>A0A9P4XIX2</accession>
<dbReference type="InterPro" id="IPR010323">
    <property type="entry name" value="DUF924"/>
</dbReference>
<feature type="transmembrane region" description="Helical" evidence="7">
    <location>
        <begin position="83"/>
        <end position="102"/>
    </location>
</feature>
<dbReference type="Pfam" id="PF06041">
    <property type="entry name" value="DUF924"/>
    <property type="match status" value="1"/>
</dbReference>
<evidence type="ECO:0000256" key="7">
    <source>
        <dbReference type="SAM" id="Phobius"/>
    </source>
</evidence>
<keyword evidence="5 7" id="KW-1133">Transmembrane helix</keyword>
<evidence type="ECO:0000256" key="5">
    <source>
        <dbReference type="ARBA" id="ARBA00022989"/>
    </source>
</evidence>
<dbReference type="InterPro" id="IPR005829">
    <property type="entry name" value="Sugar_transporter_CS"/>
</dbReference>
<evidence type="ECO:0000256" key="1">
    <source>
        <dbReference type="ARBA" id="ARBA00004141"/>
    </source>
</evidence>
<comment type="similarity">
    <text evidence="2">Belongs to the major facilitator superfamily. Sugar transporter (TC 2.A.1.1) family.</text>
</comment>
<keyword evidence="3" id="KW-0813">Transport</keyword>
<dbReference type="PANTHER" id="PTHR48022:SF4">
    <property type="entry name" value="MAJOR FACILITATOR SUPERFAMILY (MFS) PROFILE DOMAIN-CONTAINING PROTEIN-RELATED"/>
    <property type="match status" value="1"/>
</dbReference>
<dbReference type="Proteomes" id="UP000801864">
    <property type="component" value="Unassembled WGS sequence"/>
</dbReference>
<comment type="subcellular location">
    <subcellularLocation>
        <location evidence="1">Membrane</location>
        <topology evidence="1">Multi-pass membrane protein</topology>
    </subcellularLocation>
</comment>
<dbReference type="PRINTS" id="PR00171">
    <property type="entry name" value="SUGRTRNSPORT"/>
</dbReference>
<feature type="transmembrane region" description="Helical" evidence="7">
    <location>
        <begin position="108"/>
        <end position="131"/>
    </location>
</feature>
<dbReference type="PROSITE" id="PS50850">
    <property type="entry name" value="MFS"/>
    <property type="match status" value="1"/>
</dbReference>
<dbReference type="SUPFAM" id="SSF48452">
    <property type="entry name" value="TPR-like"/>
    <property type="match status" value="1"/>
</dbReference>
<sequence length="801" mass="90444">MTRLGTWRATYLVALSCVGSFLFAYDTGIVGGVLTLQSFQRDMGFSDGEQENVASLSASLLQAGAFFSCLFVWPFTAHYGRRWALAVASLIFNIGAVLQLFYQQGIATWYAGRTISGIGAGVATVIIPMYSAEMAPKEIRGQLGSLFQFFFTLGVAVSYWVDYGAAQHIEPSTAQWRIPVALQLVPGGILGLGMLLTKESTRWLAQHDRHEEALQSLIWVRGGDSVEVRMEFHEIVAGIEEEERQTAGVTWREYWLPANRYRIFLANRRPNNGKHFPSILYERAPSLTPIQISSDIVSHLIYTVSPQVFQAVGAGQNALLLSGFFGVCKVVSCAFFLLFLVERIGRRWSLLAGSFLMGMYMFIISVLTQRYPPMGNGTLTPPAIASISMIFLEAMTFNISWGPIPWLYMSEIFPTRVREGGIAVGAATQWLFGFTLSQVTPAAVNNLRWKAFLMFCCFNWALVLYTWFFIKETKGLSLEEMDIFAAHIYTKGVQPSRAVLNRLQPVLGSYRRQLSSRAFTSCSRHLSTTTNTGQTPSKDTMSCVSLILTPDVLLSVREFWFEHLAGPDGLVMPSTEENKRWFFGGSEFDKLCVERFAPTLEAIRKQGIKSGHDIIYALQPRDAHDWLSLVLLLDQIPRNCYRGESSAIVFDYFDAMARDIALEAIQRGIPDEWPEIRWRFACRSWFYVPLMHSEDVDLHELAVQKYQAFARDVESLLLPENNVNGDESDVAHEYRIAAQRVMQASPEAAKEYGQLNLNFEKRHWAIIKRFGRYPHRNRVLGRETTDEEREYLENGGDTFGG</sequence>
<dbReference type="InterPro" id="IPR003663">
    <property type="entry name" value="Sugar/inositol_transpt"/>
</dbReference>
<feature type="transmembrane region" description="Helical" evidence="7">
    <location>
        <begin position="347"/>
        <end position="367"/>
    </location>
</feature>
<dbReference type="PROSITE" id="PS00216">
    <property type="entry name" value="SUGAR_TRANSPORT_1"/>
    <property type="match status" value="1"/>
</dbReference>
<keyword evidence="10" id="KW-1185">Reference proteome</keyword>
<dbReference type="AlphaFoldDB" id="A0A9P4XIX2"/>
<feature type="transmembrane region" description="Helical" evidence="7">
    <location>
        <begin position="451"/>
        <end position="470"/>
    </location>
</feature>
<keyword evidence="6 7" id="KW-0472">Membrane</keyword>